<name>A0ABX4CUZ5_9FLAO</name>
<evidence type="ECO:0000313" key="2">
    <source>
        <dbReference type="Proteomes" id="UP000198381"/>
    </source>
</evidence>
<keyword evidence="2" id="KW-1185">Reference proteome</keyword>
<protein>
    <submittedName>
        <fullName evidence="1">Uncharacterized protein</fullName>
    </submittedName>
</protein>
<dbReference type="EMBL" id="MUHD01000021">
    <property type="protein sequence ID" value="OXB07187.1"/>
    <property type="molecule type" value="Genomic_DNA"/>
</dbReference>
<comment type="caution">
    <text evidence="1">The sequence shown here is derived from an EMBL/GenBank/DDBJ whole genome shotgun (WGS) entry which is preliminary data.</text>
</comment>
<accession>A0ABX4CUZ5</accession>
<organism evidence="1 2">
    <name type="scientific">Flavobacterium plurextorum</name>
    <dbReference type="NCBI Taxonomy" id="1114867"/>
    <lineage>
        <taxon>Bacteria</taxon>
        <taxon>Pseudomonadati</taxon>
        <taxon>Bacteroidota</taxon>
        <taxon>Flavobacteriia</taxon>
        <taxon>Flavobacteriales</taxon>
        <taxon>Flavobacteriaceae</taxon>
        <taxon>Flavobacterium</taxon>
    </lineage>
</organism>
<proteinExistence type="predicted"/>
<gene>
    <name evidence="1" type="ORF">B0A81_12000</name>
</gene>
<evidence type="ECO:0000313" key="1">
    <source>
        <dbReference type="EMBL" id="OXB07187.1"/>
    </source>
</evidence>
<dbReference type="RefSeq" id="WP_089058255.1">
    <property type="nucleotide sequence ID" value="NZ_MUHD01000021.1"/>
</dbReference>
<reference evidence="1 2" key="1">
    <citation type="submission" date="2016-11" db="EMBL/GenBank/DDBJ databases">
        <title>Whole genomes of Flavobacteriaceae.</title>
        <authorList>
            <person name="Stine C."/>
            <person name="Li C."/>
            <person name="Tadesse D."/>
        </authorList>
    </citation>
    <scope>NUCLEOTIDE SEQUENCE [LARGE SCALE GENOMIC DNA]</scope>
    <source>
        <strain evidence="1 2">CCUG 60112</strain>
    </source>
</reference>
<dbReference type="Proteomes" id="UP000198381">
    <property type="component" value="Unassembled WGS sequence"/>
</dbReference>
<sequence length="305" mass="36216">MKQEVIKNISTESGENEFQIRLLKNDGVGLLTTKSEQNYLILDSLDFWYDLIQSEYPKKKKCSCKSEWFKVAFNYIPRLGTEDFREILIVTTCVLCNKISKPMSIDIDYSPTEELIENPITFCPKPKIKYKFQELTSYWSGDNLKDFLKFIFSDLNLNVYCWFSQHPENKRRFEKVSFEKAIQIITVNHKYLNFYFSKKELETSNYTKLIDDNGIYLKEGIWRRDEIIQLTAPYVIMGYGLLYYINFCNQYLDKGNVKDKSDQFEAITNQLKNWLKENYVTKRGKNCFDGQEAYEKLMAKKNAKR</sequence>